<dbReference type="AlphaFoldDB" id="A0A0R3T5X5"/>
<reference evidence="1 2" key="2">
    <citation type="submission" date="2018-11" db="EMBL/GenBank/DDBJ databases">
        <authorList>
            <consortium name="Pathogen Informatics"/>
        </authorList>
    </citation>
    <scope>NUCLEOTIDE SEQUENCE [LARGE SCALE GENOMIC DNA]</scope>
</reference>
<dbReference type="GO" id="GO:0005829">
    <property type="term" value="C:cytosol"/>
    <property type="evidence" value="ECO:0007669"/>
    <property type="project" value="TreeGrafter"/>
</dbReference>
<dbReference type="InterPro" id="IPR040096">
    <property type="entry name" value="Ric1"/>
</dbReference>
<dbReference type="PANTHER" id="PTHR22746:SF10">
    <property type="entry name" value="GUANINE NUCLEOTIDE EXCHANGE FACTOR SUBUNIT RIC1"/>
    <property type="match status" value="1"/>
</dbReference>
<proteinExistence type="predicted"/>
<dbReference type="GO" id="GO:0006886">
    <property type="term" value="P:intracellular protein transport"/>
    <property type="evidence" value="ECO:0007669"/>
    <property type="project" value="InterPro"/>
</dbReference>
<evidence type="ECO:0000313" key="3">
    <source>
        <dbReference type="WBParaSite" id="HNAJ_0000246301-mRNA-1"/>
    </source>
</evidence>
<dbReference type="GO" id="GO:0042147">
    <property type="term" value="P:retrograde transport, endosome to Golgi"/>
    <property type="evidence" value="ECO:0007669"/>
    <property type="project" value="TreeGrafter"/>
</dbReference>
<dbReference type="STRING" id="102285.A0A0R3T5X5"/>
<dbReference type="GO" id="GO:0034066">
    <property type="term" value="C:Ric1-Rgp1 guanyl-nucleotide exchange factor complex"/>
    <property type="evidence" value="ECO:0007669"/>
    <property type="project" value="InterPro"/>
</dbReference>
<dbReference type="PANTHER" id="PTHR22746">
    <property type="entry name" value="RAB6A-GEF COMPLEX PARTNER PROTEIN 1"/>
    <property type="match status" value="1"/>
</dbReference>
<name>A0A0R3T5X5_RODNA</name>
<dbReference type="WBParaSite" id="HNAJ_0000246301-mRNA-1">
    <property type="protein sequence ID" value="HNAJ_0000246301-mRNA-1"/>
    <property type="gene ID" value="HNAJ_0000246301"/>
</dbReference>
<reference evidence="3" key="1">
    <citation type="submission" date="2017-02" db="UniProtKB">
        <authorList>
            <consortium name="WormBaseParasite"/>
        </authorList>
    </citation>
    <scope>IDENTIFICATION</scope>
</reference>
<dbReference type="GO" id="GO:0000139">
    <property type="term" value="C:Golgi membrane"/>
    <property type="evidence" value="ECO:0007669"/>
    <property type="project" value="TreeGrafter"/>
</dbReference>
<dbReference type="OrthoDB" id="67540at2759"/>
<dbReference type="EMBL" id="UZAE01001203">
    <property type="protein sequence ID" value="VDN98321.1"/>
    <property type="molecule type" value="Genomic_DNA"/>
</dbReference>
<accession>A0A0R3T5X5</accession>
<sequence>MYYFSDSPVVLTDLPSDLNSFITVTDDGQLVAVLVSNQIYFHCQKSNVLLCQYRHSSSNIERYGNLAFAAWNSTGDILLLRTDLGFLGLLHLLKREIEQGNGDNSIKLRLEVVVKSVNILQSLGQFSCCISTCNKIIAGNRVGRVICLNWLGEVLTNEGFDFHSIPVQSEFGINAVTSRLEPSVNYHRFYWAPSLGGFLVTLTNGRLILVILPLSRLDAKQVRAVYLTQVEPYSPLSVNSRFRSYAVGSSE</sequence>
<evidence type="ECO:0000313" key="1">
    <source>
        <dbReference type="EMBL" id="VDN98321.1"/>
    </source>
</evidence>
<gene>
    <name evidence="1" type="ORF">HNAJ_LOCUS2462</name>
</gene>
<evidence type="ECO:0000313" key="2">
    <source>
        <dbReference type="Proteomes" id="UP000278807"/>
    </source>
</evidence>
<keyword evidence="2" id="KW-1185">Reference proteome</keyword>
<dbReference type="Proteomes" id="UP000278807">
    <property type="component" value="Unassembled WGS sequence"/>
</dbReference>
<organism evidence="3">
    <name type="scientific">Rodentolepis nana</name>
    <name type="common">Dwarf tapeworm</name>
    <name type="synonym">Hymenolepis nana</name>
    <dbReference type="NCBI Taxonomy" id="102285"/>
    <lineage>
        <taxon>Eukaryota</taxon>
        <taxon>Metazoa</taxon>
        <taxon>Spiralia</taxon>
        <taxon>Lophotrochozoa</taxon>
        <taxon>Platyhelminthes</taxon>
        <taxon>Cestoda</taxon>
        <taxon>Eucestoda</taxon>
        <taxon>Cyclophyllidea</taxon>
        <taxon>Hymenolepididae</taxon>
        <taxon>Rodentolepis</taxon>
    </lineage>
</organism>
<protein>
    <submittedName>
        <fullName evidence="3">CNH domain-containing protein</fullName>
    </submittedName>
</protein>